<keyword evidence="1" id="KW-0812">Transmembrane</keyword>
<feature type="transmembrane region" description="Helical" evidence="1">
    <location>
        <begin position="59"/>
        <end position="83"/>
    </location>
</feature>
<sequence>MSALGILVELIGYAVARAILPWLSFGWIYVEPFGASAQPLRRPCCRRDADGRIQLRQGVAGWIGLVISVLMLLAIVTTFHFMLF</sequence>
<evidence type="ECO:0000313" key="3">
    <source>
        <dbReference type="Proteomes" id="UP000500895"/>
    </source>
</evidence>
<reference evidence="2 3" key="1">
    <citation type="journal article" date="2020" name="Int. J. Syst. Evol. Microbiol.">
        <title>Description and complete genome sequences of Bradyrhizobium symbiodeficiens sp. nov., a non-symbiotic bacterium associated with legumes native to Canada.</title>
        <authorList>
            <person name="Bromfield E.S.P."/>
            <person name="Cloutier S."/>
            <person name="Nguyen H.D.T."/>
        </authorList>
    </citation>
    <scope>NUCLEOTIDE SEQUENCE [LARGE SCALE GENOMIC DNA]</scope>
    <source>
        <strain evidence="2 3">101S1MB</strain>
    </source>
</reference>
<gene>
    <name evidence="2" type="ORF">HAV00_20615</name>
</gene>
<organism evidence="2 3">
    <name type="scientific">Bradyrhizobium symbiodeficiens</name>
    <dbReference type="NCBI Taxonomy" id="1404367"/>
    <lineage>
        <taxon>Bacteria</taxon>
        <taxon>Pseudomonadati</taxon>
        <taxon>Pseudomonadota</taxon>
        <taxon>Alphaproteobacteria</taxon>
        <taxon>Hyphomicrobiales</taxon>
        <taxon>Nitrobacteraceae</taxon>
        <taxon>Bradyrhizobium</taxon>
    </lineage>
</organism>
<name>A0A6G9A7R5_9BRAD</name>
<proteinExistence type="predicted"/>
<keyword evidence="1" id="KW-0472">Membrane</keyword>
<feature type="transmembrane region" description="Helical" evidence="1">
    <location>
        <begin position="7"/>
        <end position="30"/>
    </location>
</feature>
<dbReference type="RefSeq" id="WP_166468600.1">
    <property type="nucleotide sequence ID" value="NZ_CP050066.2"/>
</dbReference>
<evidence type="ECO:0000313" key="2">
    <source>
        <dbReference type="EMBL" id="QIP08512.1"/>
    </source>
</evidence>
<keyword evidence="1" id="KW-1133">Transmembrane helix</keyword>
<evidence type="ECO:0000256" key="1">
    <source>
        <dbReference type="SAM" id="Phobius"/>
    </source>
</evidence>
<dbReference type="EMBL" id="CP050066">
    <property type="protein sequence ID" value="QIP08512.1"/>
    <property type="molecule type" value="Genomic_DNA"/>
</dbReference>
<protein>
    <submittedName>
        <fullName evidence="2">Uncharacterized protein</fullName>
    </submittedName>
</protein>
<dbReference type="Proteomes" id="UP000500895">
    <property type="component" value="Chromosome"/>
</dbReference>
<accession>A0A6G9A7R5</accession>
<dbReference type="AlphaFoldDB" id="A0A6G9A7R5"/>